<reference evidence="2 3" key="1">
    <citation type="submission" date="2016-06" db="EMBL/GenBank/DDBJ databases">
        <title>Comparative genomics of the ectomycorrhizal sister species Rhizopogon vinicolor and Rhizopogon vesiculosus (Basidiomycota: Boletales) reveals a divergence of the mating type B locus.</title>
        <authorList>
            <consortium name="DOE Joint Genome Institute"/>
            <person name="Mujic A.B."/>
            <person name="Kuo A."/>
            <person name="Tritt A."/>
            <person name="Lipzen A."/>
            <person name="Chen C."/>
            <person name="Johnson J."/>
            <person name="Sharma A."/>
            <person name="Barry K."/>
            <person name="Grigoriev I.V."/>
            <person name="Spatafora J.W."/>
        </authorList>
    </citation>
    <scope>NUCLEOTIDE SEQUENCE [LARGE SCALE GENOMIC DNA]</scope>
    <source>
        <strain evidence="2 3">AM-OR11-026</strain>
    </source>
</reference>
<dbReference type="OrthoDB" id="2687273at2759"/>
<keyword evidence="3" id="KW-1185">Reference proteome</keyword>
<feature type="region of interest" description="Disordered" evidence="1">
    <location>
        <begin position="67"/>
        <end position="94"/>
    </location>
</feature>
<dbReference type="InParanoid" id="A0A1B7MPP8"/>
<dbReference type="AlphaFoldDB" id="A0A1B7MPP8"/>
<feature type="compositionally biased region" description="Basic and acidic residues" evidence="1">
    <location>
        <begin position="71"/>
        <end position="82"/>
    </location>
</feature>
<evidence type="ECO:0000313" key="3">
    <source>
        <dbReference type="Proteomes" id="UP000092154"/>
    </source>
</evidence>
<proteinExistence type="predicted"/>
<accession>A0A1B7MPP8</accession>
<dbReference type="Proteomes" id="UP000092154">
    <property type="component" value="Unassembled WGS sequence"/>
</dbReference>
<gene>
    <name evidence="2" type="ORF">K503DRAFT_803473</name>
</gene>
<sequence length="149" mass="17043">MLILTARSLPERLTHPPAPYDPQRPSKGRWWNGWTLPRRRQPTYKSIPLRERLQHFLARRAHSNALLQEPKFPDEAHVRRSDGLTQSRTSRGPPVVTVAAGCKFTRLAPADVPEYKTVNDTRRLDPAVSHDTAESNLLTDNDSLPDVHW</sequence>
<evidence type="ECO:0000256" key="1">
    <source>
        <dbReference type="SAM" id="MobiDB-lite"/>
    </source>
</evidence>
<organism evidence="2 3">
    <name type="scientific">Rhizopogon vinicolor AM-OR11-026</name>
    <dbReference type="NCBI Taxonomy" id="1314800"/>
    <lineage>
        <taxon>Eukaryota</taxon>
        <taxon>Fungi</taxon>
        <taxon>Dikarya</taxon>
        <taxon>Basidiomycota</taxon>
        <taxon>Agaricomycotina</taxon>
        <taxon>Agaricomycetes</taxon>
        <taxon>Agaricomycetidae</taxon>
        <taxon>Boletales</taxon>
        <taxon>Suillineae</taxon>
        <taxon>Rhizopogonaceae</taxon>
        <taxon>Rhizopogon</taxon>
    </lineage>
</organism>
<protein>
    <submittedName>
        <fullName evidence="2">Uncharacterized protein</fullName>
    </submittedName>
</protein>
<dbReference type="EMBL" id="KV448594">
    <property type="protein sequence ID" value="OAX34569.1"/>
    <property type="molecule type" value="Genomic_DNA"/>
</dbReference>
<evidence type="ECO:0000313" key="2">
    <source>
        <dbReference type="EMBL" id="OAX34569.1"/>
    </source>
</evidence>
<feature type="region of interest" description="Disordered" evidence="1">
    <location>
        <begin position="126"/>
        <end position="149"/>
    </location>
</feature>
<name>A0A1B7MPP8_9AGAM</name>